<dbReference type="AlphaFoldDB" id="X0SVX7"/>
<proteinExistence type="predicted"/>
<sequence length="100" mass="11514">MSPKPPSDFGVLRNNKPIREAEIWTDITVDTGIAYGVQIRGCIPFFEEYEAMVKANYNEYEWRGLRPIDRAVAVAYLRLQKVINLHEGDAVEMKRKSQAK</sequence>
<dbReference type="EMBL" id="BARS01004507">
    <property type="protein sequence ID" value="GAF79301.1"/>
    <property type="molecule type" value="Genomic_DNA"/>
</dbReference>
<accession>X0SVX7</accession>
<name>X0SVX7_9ZZZZ</name>
<comment type="caution">
    <text evidence="1">The sequence shown here is derived from an EMBL/GenBank/DDBJ whole genome shotgun (WGS) entry which is preliminary data.</text>
</comment>
<evidence type="ECO:0000313" key="1">
    <source>
        <dbReference type="EMBL" id="GAF79301.1"/>
    </source>
</evidence>
<gene>
    <name evidence="1" type="ORF">S01H1_08810</name>
</gene>
<protein>
    <submittedName>
        <fullName evidence="1">Uncharacterized protein</fullName>
    </submittedName>
</protein>
<reference evidence="1" key="1">
    <citation type="journal article" date="2014" name="Front. Microbiol.">
        <title>High frequency of phylogenetically diverse reductive dehalogenase-homologous genes in deep subseafloor sedimentary metagenomes.</title>
        <authorList>
            <person name="Kawai M."/>
            <person name="Futagami T."/>
            <person name="Toyoda A."/>
            <person name="Takaki Y."/>
            <person name="Nishi S."/>
            <person name="Hori S."/>
            <person name="Arai W."/>
            <person name="Tsubouchi T."/>
            <person name="Morono Y."/>
            <person name="Uchiyama I."/>
            <person name="Ito T."/>
            <person name="Fujiyama A."/>
            <person name="Inagaki F."/>
            <person name="Takami H."/>
        </authorList>
    </citation>
    <scope>NUCLEOTIDE SEQUENCE</scope>
    <source>
        <strain evidence="1">Expedition CK06-06</strain>
    </source>
</reference>
<organism evidence="1">
    <name type="scientific">marine sediment metagenome</name>
    <dbReference type="NCBI Taxonomy" id="412755"/>
    <lineage>
        <taxon>unclassified sequences</taxon>
        <taxon>metagenomes</taxon>
        <taxon>ecological metagenomes</taxon>
    </lineage>
</organism>